<feature type="region of interest" description="Disordered" evidence="1">
    <location>
        <begin position="668"/>
        <end position="695"/>
    </location>
</feature>
<feature type="compositionally biased region" description="Polar residues" evidence="1">
    <location>
        <begin position="282"/>
        <end position="292"/>
    </location>
</feature>
<feature type="compositionally biased region" description="Basic and acidic residues" evidence="1">
    <location>
        <begin position="677"/>
        <end position="695"/>
    </location>
</feature>
<feature type="compositionally biased region" description="Basic and acidic residues" evidence="1">
    <location>
        <begin position="91"/>
        <end position="105"/>
    </location>
</feature>
<feature type="region of interest" description="Disordered" evidence="1">
    <location>
        <begin position="148"/>
        <end position="211"/>
    </location>
</feature>
<feature type="compositionally biased region" description="Gly residues" evidence="1">
    <location>
        <begin position="892"/>
        <end position="905"/>
    </location>
</feature>
<feature type="region of interest" description="Disordered" evidence="1">
    <location>
        <begin position="633"/>
        <end position="653"/>
    </location>
</feature>
<feature type="compositionally biased region" description="Basic and acidic residues" evidence="1">
    <location>
        <begin position="738"/>
        <end position="756"/>
    </location>
</feature>
<feature type="compositionally biased region" description="Polar residues" evidence="1">
    <location>
        <begin position="498"/>
        <end position="508"/>
    </location>
</feature>
<evidence type="ECO:0008006" key="4">
    <source>
        <dbReference type="Google" id="ProtNLM"/>
    </source>
</evidence>
<keyword evidence="3" id="KW-1185">Reference proteome</keyword>
<reference evidence="2" key="2">
    <citation type="journal article" date="2023" name="IMA Fungus">
        <title>Comparative genomic study of the Penicillium genus elucidates a diverse pangenome and 15 lateral gene transfer events.</title>
        <authorList>
            <person name="Petersen C."/>
            <person name="Sorensen T."/>
            <person name="Nielsen M.R."/>
            <person name="Sondergaard T.E."/>
            <person name="Sorensen J.L."/>
            <person name="Fitzpatrick D.A."/>
            <person name="Frisvad J.C."/>
            <person name="Nielsen K.L."/>
        </authorList>
    </citation>
    <scope>NUCLEOTIDE SEQUENCE</scope>
    <source>
        <strain evidence="2">IBT 34128</strain>
    </source>
</reference>
<dbReference type="Pfam" id="PF12709">
    <property type="entry name" value="Fungal_TACC"/>
    <property type="match status" value="1"/>
</dbReference>
<feature type="region of interest" description="Disordered" evidence="1">
    <location>
        <begin position="413"/>
        <end position="443"/>
    </location>
</feature>
<gene>
    <name evidence="2" type="ORF">NUU61_007077</name>
</gene>
<dbReference type="RefSeq" id="XP_056510402.1">
    <property type="nucleotide sequence ID" value="XM_056657602.1"/>
</dbReference>
<evidence type="ECO:0000313" key="3">
    <source>
        <dbReference type="Proteomes" id="UP001141434"/>
    </source>
</evidence>
<feature type="compositionally biased region" description="Polar residues" evidence="1">
    <location>
        <begin position="177"/>
        <end position="187"/>
    </location>
</feature>
<protein>
    <recommendedName>
        <fullName evidence="4">Central kinetochore-associated</fullName>
    </recommendedName>
</protein>
<dbReference type="Proteomes" id="UP001141434">
    <property type="component" value="Unassembled WGS sequence"/>
</dbReference>
<feature type="region of interest" description="Disordered" evidence="1">
    <location>
        <begin position="828"/>
        <end position="855"/>
    </location>
</feature>
<comment type="caution">
    <text evidence="2">The sequence shown here is derived from an EMBL/GenBank/DDBJ whole genome shotgun (WGS) entry which is preliminary data.</text>
</comment>
<feature type="compositionally biased region" description="Polar residues" evidence="1">
    <location>
        <begin position="1"/>
        <end position="26"/>
    </location>
</feature>
<feature type="region of interest" description="Disordered" evidence="1">
    <location>
        <begin position="455"/>
        <end position="485"/>
    </location>
</feature>
<evidence type="ECO:0000313" key="2">
    <source>
        <dbReference type="EMBL" id="KAJ5092207.1"/>
    </source>
</evidence>
<dbReference type="EMBL" id="JAPMSZ010000009">
    <property type="protein sequence ID" value="KAJ5092207.1"/>
    <property type="molecule type" value="Genomic_DNA"/>
</dbReference>
<proteinExistence type="predicted"/>
<feature type="compositionally biased region" description="Basic and acidic residues" evidence="1">
    <location>
        <begin position="243"/>
        <end position="255"/>
    </location>
</feature>
<feature type="region of interest" description="Disordered" evidence="1">
    <location>
        <begin position="223"/>
        <end position="305"/>
    </location>
</feature>
<reference evidence="2" key="1">
    <citation type="submission" date="2022-11" db="EMBL/GenBank/DDBJ databases">
        <authorList>
            <person name="Petersen C."/>
        </authorList>
    </citation>
    <scope>NUCLEOTIDE SEQUENCE</scope>
    <source>
        <strain evidence="2">IBT 34128</strain>
    </source>
</reference>
<organism evidence="2 3">
    <name type="scientific">Penicillium alfredii</name>
    <dbReference type="NCBI Taxonomy" id="1506179"/>
    <lineage>
        <taxon>Eukaryota</taxon>
        <taxon>Fungi</taxon>
        <taxon>Dikarya</taxon>
        <taxon>Ascomycota</taxon>
        <taxon>Pezizomycotina</taxon>
        <taxon>Eurotiomycetes</taxon>
        <taxon>Eurotiomycetidae</taxon>
        <taxon>Eurotiales</taxon>
        <taxon>Aspergillaceae</taxon>
        <taxon>Penicillium</taxon>
    </lineage>
</organism>
<dbReference type="AlphaFoldDB" id="A0A9W9K4V6"/>
<name>A0A9W9K4V6_9EURO</name>
<evidence type="ECO:0000256" key="1">
    <source>
        <dbReference type="SAM" id="MobiDB-lite"/>
    </source>
</evidence>
<feature type="region of interest" description="Disordered" evidence="1">
    <location>
        <begin position="738"/>
        <end position="761"/>
    </location>
</feature>
<sequence length="929" mass="102452">MSNPLSPLSPSFQNARGLSPKPTSSPFLHKTIDEPSSTAIPSSPLKKPWTHHDEMPNSYDNENFKLNDQNENDEINDGDSFQEGASSPFRPDGREDTVDFQKLRELQQASPEPVRPSEPLNFEEPASSPFCPDGREDTVDFQKLQEVQRMSPDLGKRLAVEEPASSPFRPNGRDDTVSFQQLHNLQPGSPGLDKQPLGEPESSPFQADAKDETVDFQALRDIQRESLGFTKPPSPVAFGPPFQRDDKEDTLDLHKVRQAPRASLEVDGRLSVAATPRKRSYDQTPQDQGESEQMNERCKKGMVSRTEGPEIHVDLEESSIIHNQSMASTTSATQDRSTIANSVMEDKRNEGMSTVLHEDGDSGLADKENLCHPGADENSMLDDDMHDSKDDTCLSTFSALPDMTSFAKLRAESPLKAMRSSVAPSPTLGTDMRQRSIDPATPSTARRLYRASALLDYNSQAGSPTPRRRGSRDAGHPSETPNLLDFTDQVNFFPRASMQQSARYSPSRRSPLRAVRQSLRSPSKLSLLDFDIPPAPTPRSIPTITPRELESLKSGFSSEISSLKAALSGKEAEVGSLKKAVADAERRVGEALEEVRNEAARKETLEIEQAEWERRGKDMESVLRSVRAELVEGEQERDRLAKKAEEAEKSKEQLEGKIVELEIQLTAARTSGSAPVDESHPVSKPAEETAREVQDAVEKVARELHTLYKGKHETKVAALKKSYEARWGKRLREAENKVTAAHEENERLKAERDTAHSESMAAANTSLIAREHDEHETQKRVLEAQIKGLQQEMAAIKEDSERLRGELKSERTEKGELVAAVDEWLAIQQSQPAPAQHDREPSVSSSAQLDENDRPLSIEPISEDLHRNIAHSGSGAPRAPATAEKRIPRYGVPGGHPRGNSGGKSGIAVFTPGRGGIMSSIERMGRGGA</sequence>
<dbReference type="InterPro" id="IPR024312">
    <property type="entry name" value="TACC_fungi"/>
</dbReference>
<feature type="region of interest" description="Disordered" evidence="1">
    <location>
        <begin position="868"/>
        <end position="929"/>
    </location>
</feature>
<feature type="region of interest" description="Disordered" evidence="1">
    <location>
        <begin position="1"/>
        <end position="136"/>
    </location>
</feature>
<feature type="region of interest" description="Disordered" evidence="1">
    <location>
        <begin position="498"/>
        <end position="518"/>
    </location>
</feature>
<accession>A0A9W9K4V6</accession>
<dbReference type="GeneID" id="81396771"/>
<feature type="compositionally biased region" description="Polar residues" evidence="1">
    <location>
        <begin position="58"/>
        <end position="69"/>
    </location>
</feature>
<dbReference type="OrthoDB" id="5367584at2759"/>